<dbReference type="Proteomes" id="UP001596392">
    <property type="component" value="Unassembled WGS sequence"/>
</dbReference>
<dbReference type="RefSeq" id="WP_376810253.1">
    <property type="nucleotide sequence ID" value="NZ_JBHTAC010000058.1"/>
</dbReference>
<organism evidence="2 3">
    <name type="scientific">Catellatospora aurea</name>
    <dbReference type="NCBI Taxonomy" id="1337874"/>
    <lineage>
        <taxon>Bacteria</taxon>
        <taxon>Bacillati</taxon>
        <taxon>Actinomycetota</taxon>
        <taxon>Actinomycetes</taxon>
        <taxon>Micromonosporales</taxon>
        <taxon>Micromonosporaceae</taxon>
        <taxon>Catellatospora</taxon>
    </lineage>
</organism>
<keyword evidence="3" id="KW-1185">Reference proteome</keyword>
<evidence type="ECO:0000313" key="2">
    <source>
        <dbReference type="EMBL" id="MFC7247529.1"/>
    </source>
</evidence>
<protein>
    <submittedName>
        <fullName evidence="2">Uncharacterized protein</fullName>
    </submittedName>
</protein>
<accession>A0ABW2H6J5</accession>
<gene>
    <name evidence="2" type="ORF">ACFQO7_34135</name>
</gene>
<comment type="caution">
    <text evidence="2">The sequence shown here is derived from an EMBL/GenBank/DDBJ whole genome shotgun (WGS) entry which is preliminary data.</text>
</comment>
<feature type="region of interest" description="Disordered" evidence="1">
    <location>
        <begin position="74"/>
        <end position="93"/>
    </location>
</feature>
<name>A0ABW2H6J5_9ACTN</name>
<dbReference type="EMBL" id="JBHTAC010000058">
    <property type="protein sequence ID" value="MFC7247529.1"/>
    <property type="molecule type" value="Genomic_DNA"/>
</dbReference>
<evidence type="ECO:0000256" key="1">
    <source>
        <dbReference type="SAM" id="MobiDB-lite"/>
    </source>
</evidence>
<evidence type="ECO:0000313" key="3">
    <source>
        <dbReference type="Proteomes" id="UP001596392"/>
    </source>
</evidence>
<reference evidence="3" key="1">
    <citation type="journal article" date="2019" name="Int. J. Syst. Evol. Microbiol.">
        <title>The Global Catalogue of Microorganisms (GCM) 10K type strain sequencing project: providing services to taxonomists for standard genome sequencing and annotation.</title>
        <authorList>
            <consortium name="The Broad Institute Genomics Platform"/>
            <consortium name="The Broad Institute Genome Sequencing Center for Infectious Disease"/>
            <person name="Wu L."/>
            <person name="Ma J."/>
        </authorList>
    </citation>
    <scope>NUCLEOTIDE SEQUENCE [LARGE SCALE GENOMIC DNA]</scope>
    <source>
        <strain evidence="3">CGMCC 1.9106</strain>
    </source>
</reference>
<proteinExistence type="predicted"/>
<sequence>MEWIDEAAGIAWRAEYQSFDQRKDDVYYTVIASRGGVRTGWVVRIGIEWAGDDWRTAEFGPRLERLVREAASAVGWTDPPPGGGTARNAFPSL</sequence>